<accession>A0AAV4JNX6</accession>
<evidence type="ECO:0000259" key="10">
    <source>
        <dbReference type="PROSITE" id="PS50262"/>
    </source>
</evidence>
<feature type="transmembrane region" description="Helical" evidence="9">
    <location>
        <begin position="79"/>
        <end position="100"/>
    </location>
</feature>
<keyword evidence="5" id="KW-0297">G-protein coupled receptor</keyword>
<sequence>MASTDLTARPSEVTLPPHLFGPFLNTSTANLSCYGRDTNVSDDTLHFTELRPEPTARDNSSLTSAAPLLADQLTNHVTVFANFLLSFVICSGNILTVTAISKYHKLQTQPNFYIASLACADIMMGLIVFVRGFSYIQATHRVFTFSPVACLVFLSLLYISMAASILSLVLVSLDRVINITYSLLYET</sequence>
<dbReference type="InterPro" id="IPR017452">
    <property type="entry name" value="GPCR_Rhodpsn_7TM"/>
</dbReference>
<evidence type="ECO:0000256" key="7">
    <source>
        <dbReference type="ARBA" id="ARBA00023170"/>
    </source>
</evidence>
<evidence type="ECO:0000313" key="11">
    <source>
        <dbReference type="EMBL" id="GFS24409.1"/>
    </source>
</evidence>
<dbReference type="GO" id="GO:0005886">
    <property type="term" value="C:plasma membrane"/>
    <property type="evidence" value="ECO:0007669"/>
    <property type="project" value="UniProtKB-SubCell"/>
</dbReference>
<keyword evidence="6 9" id="KW-0472">Membrane</keyword>
<feature type="domain" description="G-protein coupled receptors family 1 profile" evidence="10">
    <location>
        <begin position="92"/>
        <end position="187"/>
    </location>
</feature>
<evidence type="ECO:0000313" key="12">
    <source>
        <dbReference type="Proteomes" id="UP000762676"/>
    </source>
</evidence>
<feature type="transmembrane region" description="Helical" evidence="9">
    <location>
        <begin position="145"/>
        <end position="171"/>
    </location>
</feature>
<keyword evidence="7 11" id="KW-0675">Receptor</keyword>
<feature type="transmembrane region" description="Helical" evidence="9">
    <location>
        <begin position="112"/>
        <end position="133"/>
    </location>
</feature>
<dbReference type="Proteomes" id="UP000762676">
    <property type="component" value="Unassembled WGS sequence"/>
</dbReference>
<keyword evidence="2" id="KW-1003">Cell membrane</keyword>
<protein>
    <submittedName>
        <fullName evidence="11">Beta-2 adrenergic receptor</fullName>
    </submittedName>
</protein>
<comment type="subcellular location">
    <subcellularLocation>
        <location evidence="1">Cell membrane</location>
        <topology evidence="1">Multi-pass membrane protein</topology>
    </subcellularLocation>
</comment>
<comment type="caution">
    <text evidence="11">The sequence shown here is derived from an EMBL/GenBank/DDBJ whole genome shotgun (WGS) entry which is preliminary data.</text>
</comment>
<dbReference type="InterPro" id="IPR000276">
    <property type="entry name" value="GPCR_Rhodpsn"/>
</dbReference>
<dbReference type="Pfam" id="PF00001">
    <property type="entry name" value="7tm_1"/>
    <property type="match status" value="1"/>
</dbReference>
<gene>
    <name evidence="11" type="ORF">ElyMa_001663200</name>
</gene>
<dbReference type="GO" id="GO:0004930">
    <property type="term" value="F:G protein-coupled receptor activity"/>
    <property type="evidence" value="ECO:0007669"/>
    <property type="project" value="UniProtKB-KW"/>
</dbReference>
<dbReference type="EMBL" id="BMAT01003379">
    <property type="protein sequence ID" value="GFS24409.1"/>
    <property type="molecule type" value="Genomic_DNA"/>
</dbReference>
<dbReference type="PROSITE" id="PS50262">
    <property type="entry name" value="G_PROTEIN_RECEP_F1_2"/>
    <property type="match status" value="1"/>
</dbReference>
<evidence type="ECO:0000256" key="5">
    <source>
        <dbReference type="ARBA" id="ARBA00023040"/>
    </source>
</evidence>
<dbReference type="PANTHER" id="PTHR24248">
    <property type="entry name" value="ADRENERGIC RECEPTOR-RELATED G-PROTEIN COUPLED RECEPTOR"/>
    <property type="match status" value="1"/>
</dbReference>
<reference evidence="11 12" key="1">
    <citation type="journal article" date="2021" name="Elife">
        <title>Chloroplast acquisition without the gene transfer in kleptoplastic sea slugs, Plakobranchus ocellatus.</title>
        <authorList>
            <person name="Maeda T."/>
            <person name="Takahashi S."/>
            <person name="Yoshida T."/>
            <person name="Shimamura S."/>
            <person name="Takaki Y."/>
            <person name="Nagai Y."/>
            <person name="Toyoda A."/>
            <person name="Suzuki Y."/>
            <person name="Arimoto A."/>
            <person name="Ishii H."/>
            <person name="Satoh N."/>
            <person name="Nishiyama T."/>
            <person name="Hasebe M."/>
            <person name="Maruyama T."/>
            <person name="Minagawa J."/>
            <person name="Obokata J."/>
            <person name="Shigenobu S."/>
        </authorList>
    </citation>
    <scope>NUCLEOTIDE SEQUENCE [LARGE SCALE GENOMIC DNA]</scope>
</reference>
<evidence type="ECO:0000256" key="4">
    <source>
        <dbReference type="ARBA" id="ARBA00022989"/>
    </source>
</evidence>
<keyword evidence="4 9" id="KW-1133">Transmembrane helix</keyword>
<evidence type="ECO:0000256" key="9">
    <source>
        <dbReference type="SAM" id="Phobius"/>
    </source>
</evidence>
<evidence type="ECO:0000256" key="3">
    <source>
        <dbReference type="ARBA" id="ARBA00022692"/>
    </source>
</evidence>
<organism evidence="11 12">
    <name type="scientific">Elysia marginata</name>
    <dbReference type="NCBI Taxonomy" id="1093978"/>
    <lineage>
        <taxon>Eukaryota</taxon>
        <taxon>Metazoa</taxon>
        <taxon>Spiralia</taxon>
        <taxon>Lophotrochozoa</taxon>
        <taxon>Mollusca</taxon>
        <taxon>Gastropoda</taxon>
        <taxon>Heterobranchia</taxon>
        <taxon>Euthyneura</taxon>
        <taxon>Panpulmonata</taxon>
        <taxon>Sacoglossa</taxon>
        <taxon>Placobranchoidea</taxon>
        <taxon>Plakobranchidae</taxon>
        <taxon>Elysia</taxon>
    </lineage>
</organism>
<keyword evidence="12" id="KW-1185">Reference proteome</keyword>
<dbReference type="Gene3D" id="1.20.1070.10">
    <property type="entry name" value="Rhodopsin 7-helix transmembrane proteins"/>
    <property type="match status" value="1"/>
</dbReference>
<evidence type="ECO:0000256" key="1">
    <source>
        <dbReference type="ARBA" id="ARBA00004651"/>
    </source>
</evidence>
<keyword evidence="8" id="KW-0807">Transducer</keyword>
<dbReference type="SUPFAM" id="SSF81321">
    <property type="entry name" value="Family A G protein-coupled receptor-like"/>
    <property type="match status" value="1"/>
</dbReference>
<proteinExistence type="predicted"/>
<name>A0AAV4JNX6_9GAST</name>
<evidence type="ECO:0000256" key="6">
    <source>
        <dbReference type="ARBA" id="ARBA00023136"/>
    </source>
</evidence>
<dbReference type="PRINTS" id="PR00237">
    <property type="entry name" value="GPCRRHODOPSN"/>
</dbReference>
<evidence type="ECO:0000256" key="8">
    <source>
        <dbReference type="ARBA" id="ARBA00023224"/>
    </source>
</evidence>
<dbReference type="AlphaFoldDB" id="A0AAV4JNX6"/>
<keyword evidence="3 9" id="KW-0812">Transmembrane</keyword>
<evidence type="ECO:0000256" key="2">
    <source>
        <dbReference type="ARBA" id="ARBA00022475"/>
    </source>
</evidence>